<dbReference type="AlphaFoldDB" id="A0A1I1U324"/>
<evidence type="ECO:0000256" key="1">
    <source>
        <dbReference type="SAM" id="MobiDB-lite"/>
    </source>
</evidence>
<evidence type="ECO:0000313" key="3">
    <source>
        <dbReference type="Proteomes" id="UP000199400"/>
    </source>
</evidence>
<feature type="region of interest" description="Disordered" evidence="1">
    <location>
        <begin position="1"/>
        <end position="89"/>
    </location>
</feature>
<protein>
    <submittedName>
        <fullName evidence="2">Uncharacterized protein</fullName>
    </submittedName>
</protein>
<sequence>MVPIDRLDRGAGYRLRQRQRPLDTLTTNPTASTPGPGPGPGSGQDPTANPGDTSTTSDDTGGPVTEGPPTSGTTTTTTDDPTDGSSTDRTPCNRYIECVAVTNPGGLLDAQEDFGEASACWTGTPADAELCITACKAGLAQGHALAPDEPACFECASDDECDVGGGEACVEGNCEVPTPGAAVQPIGNTYCIECHVQGGSASGWFILTEDVAYDNIVNQPALGAPLLLVAPGDHQSSYLWHRVNGSHLEVGGSGPQMPPGAPLPQDVIDEIAACLDQGAPP</sequence>
<dbReference type="STRING" id="54.SAMN02745121_00923"/>
<feature type="compositionally biased region" description="Low complexity" evidence="1">
    <location>
        <begin position="43"/>
        <end position="89"/>
    </location>
</feature>
<accession>A0A1I1U324</accession>
<evidence type="ECO:0000313" key="2">
    <source>
        <dbReference type="EMBL" id="SFD65085.1"/>
    </source>
</evidence>
<proteinExistence type="predicted"/>
<keyword evidence="3" id="KW-1185">Reference proteome</keyword>
<name>A0A1I1U324_9BACT</name>
<dbReference type="EMBL" id="FOMX01000003">
    <property type="protein sequence ID" value="SFD65085.1"/>
    <property type="molecule type" value="Genomic_DNA"/>
</dbReference>
<feature type="compositionally biased region" description="Basic and acidic residues" evidence="1">
    <location>
        <begin position="1"/>
        <end position="11"/>
    </location>
</feature>
<gene>
    <name evidence="2" type="ORF">SAMN02745121_00923</name>
</gene>
<reference evidence="3" key="1">
    <citation type="submission" date="2016-10" db="EMBL/GenBank/DDBJ databases">
        <authorList>
            <person name="Varghese N."/>
            <person name="Submissions S."/>
        </authorList>
    </citation>
    <scope>NUCLEOTIDE SEQUENCE [LARGE SCALE GENOMIC DNA]</scope>
    <source>
        <strain evidence="3">ATCC 25963</strain>
    </source>
</reference>
<organism evidence="2 3">
    <name type="scientific">Nannocystis exedens</name>
    <dbReference type="NCBI Taxonomy" id="54"/>
    <lineage>
        <taxon>Bacteria</taxon>
        <taxon>Pseudomonadati</taxon>
        <taxon>Myxococcota</taxon>
        <taxon>Polyangia</taxon>
        <taxon>Nannocystales</taxon>
        <taxon>Nannocystaceae</taxon>
        <taxon>Nannocystis</taxon>
    </lineage>
</organism>
<dbReference type="Proteomes" id="UP000199400">
    <property type="component" value="Unassembled WGS sequence"/>
</dbReference>